<dbReference type="EMBL" id="QUSW01000010">
    <property type="protein sequence ID" value="RQP21565.1"/>
    <property type="molecule type" value="Genomic_DNA"/>
</dbReference>
<dbReference type="InterPro" id="IPR001763">
    <property type="entry name" value="Rhodanese-like_dom"/>
</dbReference>
<keyword evidence="1" id="KW-0472">Membrane</keyword>
<dbReference type="InterPro" id="IPR036873">
    <property type="entry name" value="Rhodanese-like_dom_sf"/>
</dbReference>
<name>A0A3N7JR99_9BURK</name>
<feature type="transmembrane region" description="Helical" evidence="1">
    <location>
        <begin position="7"/>
        <end position="26"/>
    </location>
</feature>
<dbReference type="SMART" id="SM00450">
    <property type="entry name" value="RHOD"/>
    <property type="match status" value="1"/>
</dbReference>
<dbReference type="PROSITE" id="PS50206">
    <property type="entry name" value="RHODANESE_3"/>
    <property type="match status" value="1"/>
</dbReference>
<sequence length="136" mass="14166">MKFLIDNWFLVASALISGGMLLWPMIQRGAAGGIGTSEAVTLINRQKGVLIDVSEPAEYAAGHAGGARNVPLAKLEGASELPKNKSLPLVVLCATGARSAKAVAILKKQGYENVSSLNGGLRAWRDANLPVEKSAA</sequence>
<dbReference type="Pfam" id="PF00581">
    <property type="entry name" value="Rhodanese"/>
    <property type="match status" value="1"/>
</dbReference>
<dbReference type="Proteomes" id="UP000267464">
    <property type="component" value="Unassembled WGS sequence"/>
</dbReference>
<keyword evidence="1" id="KW-0812">Transmembrane</keyword>
<feature type="domain" description="Rhodanese" evidence="2">
    <location>
        <begin position="44"/>
        <end position="133"/>
    </location>
</feature>
<protein>
    <submittedName>
        <fullName evidence="3">Rhodanese-like domain-containing protein</fullName>
    </submittedName>
</protein>
<evidence type="ECO:0000259" key="2">
    <source>
        <dbReference type="PROSITE" id="PS50206"/>
    </source>
</evidence>
<evidence type="ECO:0000313" key="3">
    <source>
        <dbReference type="EMBL" id="RQP21565.1"/>
    </source>
</evidence>
<dbReference type="AlphaFoldDB" id="A0A3N7JR99"/>
<dbReference type="PANTHER" id="PTHR43031:SF1">
    <property type="entry name" value="PYRIDINE NUCLEOTIDE-DISULPHIDE OXIDOREDUCTASE"/>
    <property type="match status" value="1"/>
</dbReference>
<dbReference type="RefSeq" id="WP_124543505.1">
    <property type="nucleotide sequence ID" value="NZ_QUSW01000010.1"/>
</dbReference>
<reference evidence="3 4" key="2">
    <citation type="submission" date="2018-12" db="EMBL/GenBank/DDBJ databases">
        <title>Rhizobacter gummiphilus sp. nov., a rubber-degrading bacterium isolated from the soil of a botanical garden in Japan.</title>
        <authorList>
            <person name="Shunsuke S.S."/>
        </authorList>
    </citation>
    <scope>NUCLEOTIDE SEQUENCE [LARGE SCALE GENOMIC DNA]</scope>
    <source>
        <strain evidence="3 4">S-16</strain>
    </source>
</reference>
<comment type="caution">
    <text evidence="3">The sequence shown here is derived from an EMBL/GenBank/DDBJ whole genome shotgun (WGS) entry which is preliminary data.</text>
</comment>
<organism evidence="3 4">
    <name type="scientific">Piscinibacter terrae</name>
    <dbReference type="NCBI Taxonomy" id="2496871"/>
    <lineage>
        <taxon>Bacteria</taxon>
        <taxon>Pseudomonadati</taxon>
        <taxon>Pseudomonadota</taxon>
        <taxon>Betaproteobacteria</taxon>
        <taxon>Burkholderiales</taxon>
        <taxon>Sphaerotilaceae</taxon>
        <taxon>Piscinibacter</taxon>
    </lineage>
</organism>
<dbReference type="SUPFAM" id="SSF52821">
    <property type="entry name" value="Rhodanese/Cell cycle control phosphatase"/>
    <property type="match status" value="1"/>
</dbReference>
<dbReference type="PANTHER" id="PTHR43031">
    <property type="entry name" value="FAD-DEPENDENT OXIDOREDUCTASE"/>
    <property type="match status" value="1"/>
</dbReference>
<keyword evidence="1" id="KW-1133">Transmembrane helix</keyword>
<dbReference type="OrthoDB" id="1445766at2"/>
<evidence type="ECO:0000256" key="1">
    <source>
        <dbReference type="SAM" id="Phobius"/>
    </source>
</evidence>
<dbReference type="CDD" id="cd00158">
    <property type="entry name" value="RHOD"/>
    <property type="match status" value="1"/>
</dbReference>
<dbReference type="InterPro" id="IPR050229">
    <property type="entry name" value="GlpE_sulfurtransferase"/>
</dbReference>
<dbReference type="Gene3D" id="3.40.250.10">
    <property type="entry name" value="Rhodanese-like domain"/>
    <property type="match status" value="1"/>
</dbReference>
<keyword evidence="4" id="KW-1185">Reference proteome</keyword>
<proteinExistence type="predicted"/>
<gene>
    <name evidence="3" type="ORF">DZC73_26995</name>
</gene>
<reference evidence="3 4" key="1">
    <citation type="submission" date="2018-08" db="EMBL/GenBank/DDBJ databases">
        <authorList>
            <person name="Khan S.A."/>
            <person name="Jeon C.O."/>
            <person name="Chun B.H."/>
            <person name="Jeong S.E."/>
        </authorList>
    </citation>
    <scope>NUCLEOTIDE SEQUENCE [LARGE SCALE GENOMIC DNA]</scope>
    <source>
        <strain evidence="3 4">S-16</strain>
    </source>
</reference>
<accession>A0A3N7JR99</accession>
<evidence type="ECO:0000313" key="4">
    <source>
        <dbReference type="Proteomes" id="UP000267464"/>
    </source>
</evidence>